<protein>
    <submittedName>
        <fullName evidence="1">Uncharacterized protein</fullName>
    </submittedName>
</protein>
<organism evidence="1 2">
    <name type="scientific">Eumeta variegata</name>
    <name type="common">Bagworm moth</name>
    <name type="synonym">Eumeta japonica</name>
    <dbReference type="NCBI Taxonomy" id="151549"/>
    <lineage>
        <taxon>Eukaryota</taxon>
        <taxon>Metazoa</taxon>
        <taxon>Ecdysozoa</taxon>
        <taxon>Arthropoda</taxon>
        <taxon>Hexapoda</taxon>
        <taxon>Insecta</taxon>
        <taxon>Pterygota</taxon>
        <taxon>Neoptera</taxon>
        <taxon>Endopterygota</taxon>
        <taxon>Lepidoptera</taxon>
        <taxon>Glossata</taxon>
        <taxon>Ditrysia</taxon>
        <taxon>Tineoidea</taxon>
        <taxon>Psychidae</taxon>
        <taxon>Oiketicinae</taxon>
        <taxon>Eumeta</taxon>
    </lineage>
</organism>
<sequence>MTFDEVRNEFNTETVVRVLMRRLLWRHLYHRRGESNPRVDFTPRHANVQRSRCYASNGPTSSNLSSRPFIYAGYKAPAQLSPCPIVLTARLPAPTSSNTILCGGRPYARRVMVGDFAAGVLLLCGRRRCG</sequence>
<evidence type="ECO:0000313" key="2">
    <source>
        <dbReference type="Proteomes" id="UP000299102"/>
    </source>
</evidence>
<reference evidence="1 2" key="1">
    <citation type="journal article" date="2019" name="Commun. Biol.">
        <title>The bagworm genome reveals a unique fibroin gene that provides high tensile strength.</title>
        <authorList>
            <person name="Kono N."/>
            <person name="Nakamura H."/>
            <person name="Ohtoshi R."/>
            <person name="Tomita M."/>
            <person name="Numata K."/>
            <person name="Arakawa K."/>
        </authorList>
    </citation>
    <scope>NUCLEOTIDE SEQUENCE [LARGE SCALE GENOMIC DNA]</scope>
</reference>
<name>A0A4C1ZWR0_EUMVA</name>
<proteinExistence type="predicted"/>
<keyword evidence="2" id="KW-1185">Reference proteome</keyword>
<dbReference type="AlphaFoldDB" id="A0A4C1ZWR0"/>
<accession>A0A4C1ZWR0</accession>
<comment type="caution">
    <text evidence="1">The sequence shown here is derived from an EMBL/GenBank/DDBJ whole genome shotgun (WGS) entry which is preliminary data.</text>
</comment>
<dbReference type="EMBL" id="BGZK01002175">
    <property type="protein sequence ID" value="GBP91484.1"/>
    <property type="molecule type" value="Genomic_DNA"/>
</dbReference>
<evidence type="ECO:0000313" key="1">
    <source>
        <dbReference type="EMBL" id="GBP91484.1"/>
    </source>
</evidence>
<gene>
    <name evidence="1" type="ORF">EVAR_62284_1</name>
</gene>
<dbReference type="Proteomes" id="UP000299102">
    <property type="component" value="Unassembled WGS sequence"/>
</dbReference>